<evidence type="ECO:0000313" key="2">
    <source>
        <dbReference type="Proteomes" id="UP000266313"/>
    </source>
</evidence>
<organism evidence="1 2">
    <name type="scientific">Methylocaldum marinum</name>
    <dbReference type="NCBI Taxonomy" id="1432792"/>
    <lineage>
        <taxon>Bacteria</taxon>
        <taxon>Pseudomonadati</taxon>
        <taxon>Pseudomonadota</taxon>
        <taxon>Gammaproteobacteria</taxon>
        <taxon>Methylococcales</taxon>
        <taxon>Methylococcaceae</taxon>
        <taxon>Methylocaldum</taxon>
    </lineage>
</organism>
<accession>A0A250KUQ3</accession>
<dbReference type="CDD" id="cd17033">
    <property type="entry name" value="DR1245-like"/>
    <property type="match status" value="1"/>
</dbReference>
<evidence type="ECO:0008006" key="3">
    <source>
        <dbReference type="Google" id="ProtNLM"/>
    </source>
</evidence>
<evidence type="ECO:0000313" key="1">
    <source>
        <dbReference type="EMBL" id="BBA35380.1"/>
    </source>
</evidence>
<dbReference type="KEGG" id="mmai:sS8_3442"/>
<sequence length="164" mass="18384">MTNMIELAQHYLAEKGYHFIRRGESESLHLSFSAENGTYAVFVDTDDVQAVVGIYVYAPTKVPEPKRQAVMAYLTRLNYGLRFGSFQFDLDEGGVRYVQNMDIEGATLTKPMLLNMLHFALDVMDRYYPGLMRIIYADADPTETLAALQSREPAGQAAEADATV</sequence>
<dbReference type="Proteomes" id="UP000266313">
    <property type="component" value="Chromosome"/>
</dbReference>
<dbReference type="Pfam" id="PF10722">
    <property type="entry name" value="YbjN"/>
    <property type="match status" value="1"/>
</dbReference>
<dbReference type="OrthoDB" id="5192220at2"/>
<gene>
    <name evidence="1" type="ORF">sS8_3442</name>
</gene>
<proteinExistence type="predicted"/>
<keyword evidence="2" id="KW-1185">Reference proteome</keyword>
<reference evidence="1 2" key="1">
    <citation type="submission" date="2016-12" db="EMBL/GenBank/DDBJ databases">
        <title>Genome sequencing of Methylocaldum marinum.</title>
        <authorList>
            <person name="Takeuchi M."/>
            <person name="Kamagata Y."/>
            <person name="Hiraoka S."/>
            <person name="Oshima K."/>
            <person name="Hattori M."/>
            <person name="Iwasaki W."/>
        </authorList>
    </citation>
    <scope>NUCLEOTIDE SEQUENCE [LARGE SCALE GENOMIC DNA]</scope>
    <source>
        <strain evidence="1 2">S8</strain>
    </source>
</reference>
<dbReference type="AlphaFoldDB" id="A0A250KUQ3"/>
<dbReference type="RefSeq" id="WP_119630604.1">
    <property type="nucleotide sequence ID" value="NZ_AP017928.1"/>
</dbReference>
<dbReference type="EMBL" id="AP017928">
    <property type="protein sequence ID" value="BBA35380.1"/>
    <property type="molecule type" value="Genomic_DNA"/>
</dbReference>
<dbReference type="InterPro" id="IPR019660">
    <property type="entry name" value="Put_sensory_transdc_reg_YbjN"/>
</dbReference>
<name>A0A250KUQ3_9GAMM</name>
<protein>
    <recommendedName>
        <fullName evidence="3">YbjN domain-containing protein</fullName>
    </recommendedName>
</protein>